<accession>A0A4R0G674</accession>
<sequence>MPLVRSEGAAPHWFAVAEEAALVIAVDLFNFQDGGRRADGSYDFDRLRRAFAGETPAALIVLCEAKHYGDDGQAGLFAAADVLSDELGVEYCAELGWCERGPYPPAVFYDPQVLKLLRWHGRSRYADKHNLAHFRVHDSDREFLVLARHWSNHSGVRRRQEAGLIDHFGGHELPVLVAGDLNATASGPHLPQRDWTAASYRARSHKARRLPDGTWVSDTDPIDHLIGAWDETHWSRVDGCGFQAIAEMAWRAGVPNALHPTVAEKVDAGGAQLIDWLLVNTAMARFVVAAEYRVHVPDPQLPAPSDHHRVRASLDL</sequence>
<gene>
    <name evidence="1" type="ORF">E0H26_25355</name>
</gene>
<dbReference type="AlphaFoldDB" id="A0A4R0G674"/>
<dbReference type="Proteomes" id="UP000292274">
    <property type="component" value="Unassembled WGS sequence"/>
</dbReference>
<proteinExistence type="predicted"/>
<dbReference type="OrthoDB" id="3523129at2"/>
<reference evidence="1 2" key="1">
    <citation type="submission" date="2019-02" db="EMBL/GenBank/DDBJ databases">
        <title>Jishengella sp. nov., isolated from a root of Zingiber montanum.</title>
        <authorList>
            <person name="Kuncharoen N."/>
            <person name="Kudo T."/>
            <person name="Masahiro Y."/>
            <person name="Ohkuma M."/>
            <person name="Tanasupawat S."/>
        </authorList>
    </citation>
    <scope>NUCLEOTIDE SEQUENCE [LARGE SCALE GENOMIC DNA]</scope>
    <source>
        <strain evidence="1 2">PLAI 1-1</strain>
    </source>
</reference>
<dbReference type="SUPFAM" id="SSF56219">
    <property type="entry name" value="DNase I-like"/>
    <property type="match status" value="1"/>
</dbReference>
<dbReference type="InterPro" id="IPR036691">
    <property type="entry name" value="Endo/exonu/phosph_ase_sf"/>
</dbReference>
<name>A0A4R0G674_9ACTN</name>
<organism evidence="1 2">
    <name type="scientific">Micromonospora zingiberis</name>
    <dbReference type="NCBI Taxonomy" id="2053011"/>
    <lineage>
        <taxon>Bacteria</taxon>
        <taxon>Bacillati</taxon>
        <taxon>Actinomycetota</taxon>
        <taxon>Actinomycetes</taxon>
        <taxon>Micromonosporales</taxon>
        <taxon>Micromonosporaceae</taxon>
        <taxon>Micromonospora</taxon>
    </lineage>
</organism>
<dbReference type="Gene3D" id="3.60.10.10">
    <property type="entry name" value="Endonuclease/exonuclease/phosphatase"/>
    <property type="match status" value="1"/>
</dbReference>
<evidence type="ECO:0000313" key="2">
    <source>
        <dbReference type="Proteomes" id="UP000292274"/>
    </source>
</evidence>
<dbReference type="EMBL" id="SJJR01000024">
    <property type="protein sequence ID" value="TCB91617.1"/>
    <property type="molecule type" value="Genomic_DNA"/>
</dbReference>
<evidence type="ECO:0008006" key="3">
    <source>
        <dbReference type="Google" id="ProtNLM"/>
    </source>
</evidence>
<comment type="caution">
    <text evidence="1">The sequence shown here is derived from an EMBL/GenBank/DDBJ whole genome shotgun (WGS) entry which is preliminary data.</text>
</comment>
<evidence type="ECO:0000313" key="1">
    <source>
        <dbReference type="EMBL" id="TCB91617.1"/>
    </source>
</evidence>
<dbReference type="RefSeq" id="WP_131307985.1">
    <property type="nucleotide sequence ID" value="NZ_SJJR01000024.1"/>
</dbReference>
<protein>
    <recommendedName>
        <fullName evidence="3">Endonuclease/exonuclease/phosphatase domain-containing protein</fullName>
    </recommendedName>
</protein>
<keyword evidence="2" id="KW-1185">Reference proteome</keyword>